<evidence type="ECO:0000313" key="2">
    <source>
        <dbReference type="Proteomes" id="UP001055439"/>
    </source>
</evidence>
<reference evidence="1" key="1">
    <citation type="submission" date="2022-05" db="EMBL/GenBank/DDBJ databases">
        <title>The Musa troglodytarum L. genome provides insights into the mechanism of non-climacteric behaviour and enrichment of carotenoids.</title>
        <authorList>
            <person name="Wang J."/>
        </authorList>
    </citation>
    <scope>NUCLEOTIDE SEQUENCE</scope>
    <source>
        <tissue evidence="1">Leaf</tissue>
    </source>
</reference>
<evidence type="ECO:0000313" key="1">
    <source>
        <dbReference type="EMBL" id="URD80523.1"/>
    </source>
</evidence>
<accession>A0A9E7ERF4</accession>
<organism evidence="1 2">
    <name type="scientific">Musa troglodytarum</name>
    <name type="common">fe'i banana</name>
    <dbReference type="NCBI Taxonomy" id="320322"/>
    <lineage>
        <taxon>Eukaryota</taxon>
        <taxon>Viridiplantae</taxon>
        <taxon>Streptophyta</taxon>
        <taxon>Embryophyta</taxon>
        <taxon>Tracheophyta</taxon>
        <taxon>Spermatophyta</taxon>
        <taxon>Magnoliopsida</taxon>
        <taxon>Liliopsida</taxon>
        <taxon>Zingiberales</taxon>
        <taxon>Musaceae</taxon>
        <taxon>Musa</taxon>
    </lineage>
</organism>
<dbReference type="AlphaFoldDB" id="A0A9E7ERF4"/>
<proteinExistence type="predicted"/>
<protein>
    <submittedName>
        <fullName evidence="1">Uncharacterized protein</fullName>
    </submittedName>
</protein>
<keyword evidence="2" id="KW-1185">Reference proteome</keyword>
<dbReference type="EMBL" id="CP097503">
    <property type="protein sequence ID" value="URD80523.1"/>
    <property type="molecule type" value="Genomic_DNA"/>
</dbReference>
<dbReference type="Proteomes" id="UP001055439">
    <property type="component" value="Chromosome 10"/>
</dbReference>
<name>A0A9E7ERF4_9LILI</name>
<sequence length="89" mass="10336">MQQMMLSSFLWKSVVQFDKAWSCPLALGCCSLPTSDRICWRRAFLNPQSLPPTSLKKRKRTLTNHDMLQEECHAGADHVLREKDPFVWS</sequence>
<gene>
    <name evidence="1" type="ORF">MUK42_23649</name>
</gene>